<evidence type="ECO:0000313" key="3">
    <source>
        <dbReference type="EMBL" id="MFC3201337.1"/>
    </source>
</evidence>
<comment type="caution">
    <text evidence="3">The sequence shown here is derived from an EMBL/GenBank/DDBJ whole genome shotgun (WGS) entry which is preliminary data.</text>
</comment>
<accession>A0ABV7JW42</accession>
<dbReference type="Proteomes" id="UP001595477">
    <property type="component" value="Unassembled WGS sequence"/>
</dbReference>
<evidence type="ECO:0000256" key="1">
    <source>
        <dbReference type="SAM" id="SignalP"/>
    </source>
</evidence>
<keyword evidence="3" id="KW-0540">Nuclease</keyword>
<keyword evidence="4" id="KW-1185">Reference proteome</keyword>
<reference evidence="4" key="1">
    <citation type="journal article" date="2019" name="Int. J. Syst. Evol. Microbiol.">
        <title>The Global Catalogue of Microorganisms (GCM) 10K type strain sequencing project: providing services to taxonomists for standard genome sequencing and annotation.</title>
        <authorList>
            <consortium name="The Broad Institute Genomics Platform"/>
            <consortium name="The Broad Institute Genome Sequencing Center for Infectious Disease"/>
            <person name="Wu L."/>
            <person name="Ma J."/>
        </authorList>
    </citation>
    <scope>NUCLEOTIDE SEQUENCE [LARGE SCALE GENOMIC DNA]</scope>
    <source>
        <strain evidence="4">KCTC 52449</strain>
    </source>
</reference>
<dbReference type="EMBL" id="JBHRSX010000014">
    <property type="protein sequence ID" value="MFC3201337.1"/>
    <property type="molecule type" value="Genomic_DNA"/>
</dbReference>
<keyword evidence="3" id="KW-0255">Endonuclease</keyword>
<feature type="signal peptide" evidence="1">
    <location>
        <begin position="1"/>
        <end position="20"/>
    </location>
</feature>
<feature type="chain" id="PRO_5045455625" evidence="1">
    <location>
        <begin position="21"/>
        <end position="237"/>
    </location>
</feature>
<proteinExistence type="predicted"/>
<dbReference type="InterPro" id="IPR011089">
    <property type="entry name" value="GmrSD_C"/>
</dbReference>
<sequence length="237" mass="26883">MTKFVVLLWLVSLPFSTAFAAEVIKRSESGLCHDKNSQWYERTRKFTAYATMRNCLAAGGKAYSGYATNSQATITDGYDRDLFPHWLDEDGNCRDTRAETLIRQSEVPVAFADGAGCQVTSGRWYDPYTDNTFTDDDDLDIDHIVPLKWAYEHGADKWPERIRAAFANDTLNVIAVSLSANRSKGAKGPTEWMPANQSYRCQYLQRFQVVTQKYQLAFTTRENRVLSRQLSSCSRPG</sequence>
<name>A0ABV7JW42_9ALTE</name>
<evidence type="ECO:0000259" key="2">
    <source>
        <dbReference type="Pfam" id="PF07510"/>
    </source>
</evidence>
<dbReference type="PANTHER" id="PTHR24094">
    <property type="entry name" value="SECRETED PROTEIN"/>
    <property type="match status" value="1"/>
</dbReference>
<gene>
    <name evidence="3" type="ORF">ACFOEW_05850</name>
</gene>
<dbReference type="RefSeq" id="WP_123323880.1">
    <property type="nucleotide sequence ID" value="NZ_JBHRSX010000014.1"/>
</dbReference>
<keyword evidence="1" id="KW-0732">Signal</keyword>
<protein>
    <submittedName>
        <fullName evidence="3">HNH endonuclease family protein</fullName>
    </submittedName>
</protein>
<dbReference type="GO" id="GO:0004519">
    <property type="term" value="F:endonuclease activity"/>
    <property type="evidence" value="ECO:0007669"/>
    <property type="project" value="UniProtKB-KW"/>
</dbReference>
<dbReference type="Pfam" id="PF07510">
    <property type="entry name" value="GmrSD_C"/>
    <property type="match status" value="1"/>
</dbReference>
<dbReference type="PANTHER" id="PTHR24094:SF15">
    <property type="entry name" value="AMP-DEPENDENT SYNTHETASE_LIGASE DOMAIN-CONTAINING PROTEIN-RELATED"/>
    <property type="match status" value="1"/>
</dbReference>
<evidence type="ECO:0000313" key="4">
    <source>
        <dbReference type="Proteomes" id="UP001595477"/>
    </source>
</evidence>
<organism evidence="3 4">
    <name type="scientific">Alteromonas oceani</name>
    <dbReference type="NCBI Taxonomy" id="2071609"/>
    <lineage>
        <taxon>Bacteria</taxon>
        <taxon>Pseudomonadati</taxon>
        <taxon>Pseudomonadota</taxon>
        <taxon>Gammaproteobacteria</taxon>
        <taxon>Alteromonadales</taxon>
        <taxon>Alteromonadaceae</taxon>
        <taxon>Alteromonas/Salinimonas group</taxon>
        <taxon>Alteromonas</taxon>
    </lineage>
</organism>
<feature type="domain" description="GmrSD restriction endonucleases C-terminal" evidence="2">
    <location>
        <begin position="119"/>
        <end position="228"/>
    </location>
</feature>
<keyword evidence="3" id="KW-0378">Hydrolase</keyword>